<dbReference type="RefSeq" id="WP_303680108.1">
    <property type="nucleotide sequence ID" value="NZ_MNTG01000034.1"/>
</dbReference>
<gene>
    <name evidence="1" type="ORF">BHW43_07755</name>
</gene>
<name>A0A1Q6R3X8_9FIRM</name>
<dbReference type="AlphaFoldDB" id="A0A1Q6R3X8"/>
<evidence type="ECO:0000313" key="1">
    <source>
        <dbReference type="EMBL" id="OLA37059.1"/>
    </source>
</evidence>
<accession>A0A1Q6R3X8</accession>
<sequence>MDIGEAMALTNSNNNWMNNPFMYLIWLAFFGGDGFGFGRRGNTLTQAELQEGFNNQNVMRALEGIKNGVCDGFYAMNTNALQGQNQLQRDMCRGFDAVTAGVTNTGYQLGNQITENRFAAQQCCCETNRNIDSVKAENYKNACEITTAIHSEGEATRALITANQIQELRDKLADRDRELQAERYQVSQLTQNGTIIEAVRQLLGQRGCAGCQYLTAA</sequence>
<proteinExistence type="predicted"/>
<dbReference type="Proteomes" id="UP000186777">
    <property type="component" value="Unassembled WGS sequence"/>
</dbReference>
<dbReference type="STRING" id="626940.BHW43_07755"/>
<reference evidence="1 2" key="1">
    <citation type="journal article" date="2016" name="Nat. Biotechnol.">
        <title>Measurement of bacterial replication rates in microbial communities.</title>
        <authorList>
            <person name="Brown C.T."/>
            <person name="Olm M.R."/>
            <person name="Thomas B.C."/>
            <person name="Banfield J.F."/>
        </authorList>
    </citation>
    <scope>NUCLEOTIDE SEQUENCE [LARGE SCALE GENOMIC DNA]</scope>
    <source>
        <strain evidence="1">46_33</strain>
    </source>
</reference>
<dbReference type="EMBL" id="MNTG01000034">
    <property type="protein sequence ID" value="OLA37059.1"/>
    <property type="molecule type" value="Genomic_DNA"/>
</dbReference>
<comment type="caution">
    <text evidence="1">The sequence shown here is derived from an EMBL/GenBank/DDBJ whole genome shotgun (WGS) entry which is preliminary data.</text>
</comment>
<protein>
    <submittedName>
        <fullName evidence="1">Uncharacterized protein</fullName>
    </submittedName>
</protein>
<evidence type="ECO:0000313" key="2">
    <source>
        <dbReference type="Proteomes" id="UP000186777"/>
    </source>
</evidence>
<organism evidence="1 2">
    <name type="scientific">Phascolarctobacterium succinatutens</name>
    <dbReference type="NCBI Taxonomy" id="626940"/>
    <lineage>
        <taxon>Bacteria</taxon>
        <taxon>Bacillati</taxon>
        <taxon>Bacillota</taxon>
        <taxon>Negativicutes</taxon>
        <taxon>Acidaminococcales</taxon>
        <taxon>Acidaminococcaceae</taxon>
        <taxon>Phascolarctobacterium</taxon>
    </lineage>
</organism>